<evidence type="ECO:0000256" key="2">
    <source>
        <dbReference type="ARBA" id="ARBA00004389"/>
    </source>
</evidence>
<evidence type="ECO:0000256" key="10">
    <source>
        <dbReference type="SAM" id="Coils"/>
    </source>
</evidence>
<proteinExistence type="inferred from homology"/>
<dbReference type="AlphaFoldDB" id="A0A7J7E3F6"/>
<keyword evidence="6" id="KW-1133">Transmembrane helix</keyword>
<keyword evidence="4" id="KW-0812">Transmembrane</keyword>
<keyword evidence="5" id="KW-0256">Endoplasmic reticulum</keyword>
<comment type="subcellular location">
    <subcellularLocation>
        <location evidence="1">Cell membrane</location>
        <topology evidence="1">Single-pass membrane protein</topology>
    </subcellularLocation>
    <subcellularLocation>
        <location evidence="2">Endoplasmic reticulum membrane</location>
        <topology evidence="2">Single-pass membrane protein</topology>
    </subcellularLocation>
</comment>
<gene>
    <name evidence="11" type="ORF">HS088_TW01G00744</name>
</gene>
<dbReference type="InterPro" id="IPR055282">
    <property type="entry name" value="PPI1-4"/>
</dbReference>
<dbReference type="Proteomes" id="UP000593562">
    <property type="component" value="Unassembled WGS sequence"/>
</dbReference>
<organism evidence="11 12">
    <name type="scientific">Tripterygium wilfordii</name>
    <name type="common">Thunder God vine</name>
    <dbReference type="NCBI Taxonomy" id="458696"/>
    <lineage>
        <taxon>Eukaryota</taxon>
        <taxon>Viridiplantae</taxon>
        <taxon>Streptophyta</taxon>
        <taxon>Embryophyta</taxon>
        <taxon>Tracheophyta</taxon>
        <taxon>Spermatophyta</taxon>
        <taxon>Magnoliopsida</taxon>
        <taxon>eudicotyledons</taxon>
        <taxon>Gunneridae</taxon>
        <taxon>Pentapetalae</taxon>
        <taxon>rosids</taxon>
        <taxon>fabids</taxon>
        <taxon>Celastrales</taxon>
        <taxon>Celastraceae</taxon>
        <taxon>Tripterygium</taxon>
    </lineage>
</organism>
<keyword evidence="12" id="KW-1185">Reference proteome</keyword>
<dbReference type="InParanoid" id="A0A7J7E3F6"/>
<protein>
    <submittedName>
        <fullName evidence="11">Uncharacterized protein</fullName>
    </submittedName>
</protein>
<evidence type="ECO:0000256" key="3">
    <source>
        <dbReference type="ARBA" id="ARBA00022475"/>
    </source>
</evidence>
<dbReference type="EMBL" id="JAAARO010000001">
    <property type="protein sequence ID" value="KAF5752826.1"/>
    <property type="molecule type" value="Genomic_DNA"/>
</dbReference>
<comment type="similarity">
    <text evidence="9">Belongs to the plant Proton pump-interactor protein family.</text>
</comment>
<evidence type="ECO:0000256" key="4">
    <source>
        <dbReference type="ARBA" id="ARBA00022692"/>
    </source>
</evidence>
<keyword evidence="8" id="KW-0472">Membrane</keyword>
<dbReference type="PANTHER" id="PTHR32219">
    <property type="entry name" value="RNA-BINDING PROTEIN YLMH-RELATED"/>
    <property type="match status" value="1"/>
</dbReference>
<accession>A0A7J7E3F6</accession>
<sequence length="304" mass="35578">MEAAEADSMEVNQALEIVTQECSHGLEIDESAKTVSEELDQTLEARIKEAEKMIEKLDHEQLQCDRDYELSQLGNLENHARRIRESVMFARVEMNQLKLALDKMSFRNHAYQGRGIDSGAMEEQPNIHRLHSRMLHGTKNLAEEKALSRQVGAMQRRRATDSDTSFKDRDGKVFCEQISWLYYRKECWNNDEETNRQYLKEIKQAEWEREKEIADAPVKGKIWNSLGSKKIIQGQIKVINDETDGLRKQQLKAREKIKHVKKKLKAIEKETSKLQKLNAEKYTRKDEAYGRLFELRKQQDKRVG</sequence>
<keyword evidence="3" id="KW-1003">Cell membrane</keyword>
<evidence type="ECO:0000256" key="7">
    <source>
        <dbReference type="ARBA" id="ARBA00023054"/>
    </source>
</evidence>
<dbReference type="PANTHER" id="PTHR32219:SF16">
    <property type="entry name" value="CORE-2_I-BRANCHING BETA-1,6-N-ACETYLGLUCOSAMINYLTRANSFERASE FAMILY PROTEIN"/>
    <property type="match status" value="1"/>
</dbReference>
<evidence type="ECO:0000256" key="8">
    <source>
        <dbReference type="ARBA" id="ARBA00023136"/>
    </source>
</evidence>
<feature type="coiled-coil region" evidence="10">
    <location>
        <begin position="250"/>
        <end position="280"/>
    </location>
</feature>
<name>A0A7J7E3F6_TRIWF</name>
<reference evidence="11 12" key="1">
    <citation type="journal article" date="2020" name="Nat. Commun.">
        <title>Genome of Tripterygium wilfordii and identification of cytochrome P450 involved in triptolide biosynthesis.</title>
        <authorList>
            <person name="Tu L."/>
            <person name="Su P."/>
            <person name="Zhang Z."/>
            <person name="Gao L."/>
            <person name="Wang J."/>
            <person name="Hu T."/>
            <person name="Zhou J."/>
            <person name="Zhang Y."/>
            <person name="Zhao Y."/>
            <person name="Liu Y."/>
            <person name="Song Y."/>
            <person name="Tong Y."/>
            <person name="Lu Y."/>
            <person name="Yang J."/>
            <person name="Xu C."/>
            <person name="Jia M."/>
            <person name="Peters R.J."/>
            <person name="Huang L."/>
            <person name="Gao W."/>
        </authorList>
    </citation>
    <scope>NUCLEOTIDE SEQUENCE [LARGE SCALE GENOMIC DNA]</scope>
    <source>
        <strain evidence="12">cv. XIE 37</strain>
        <tissue evidence="11">Leaf</tissue>
    </source>
</reference>
<keyword evidence="7 10" id="KW-0175">Coiled coil</keyword>
<feature type="coiled-coil region" evidence="10">
    <location>
        <begin position="1"/>
        <end position="60"/>
    </location>
</feature>
<evidence type="ECO:0000256" key="9">
    <source>
        <dbReference type="ARBA" id="ARBA00038080"/>
    </source>
</evidence>
<dbReference type="GO" id="GO:0005886">
    <property type="term" value="C:plasma membrane"/>
    <property type="evidence" value="ECO:0007669"/>
    <property type="project" value="UniProtKB-SubCell"/>
</dbReference>
<evidence type="ECO:0000256" key="1">
    <source>
        <dbReference type="ARBA" id="ARBA00004162"/>
    </source>
</evidence>
<evidence type="ECO:0000256" key="6">
    <source>
        <dbReference type="ARBA" id="ARBA00022989"/>
    </source>
</evidence>
<comment type="caution">
    <text evidence="11">The sequence shown here is derived from an EMBL/GenBank/DDBJ whole genome shotgun (WGS) entry which is preliminary data.</text>
</comment>
<evidence type="ECO:0000313" key="11">
    <source>
        <dbReference type="EMBL" id="KAF5752826.1"/>
    </source>
</evidence>
<evidence type="ECO:0000313" key="12">
    <source>
        <dbReference type="Proteomes" id="UP000593562"/>
    </source>
</evidence>
<dbReference type="GO" id="GO:0005789">
    <property type="term" value="C:endoplasmic reticulum membrane"/>
    <property type="evidence" value="ECO:0007669"/>
    <property type="project" value="UniProtKB-SubCell"/>
</dbReference>
<evidence type="ECO:0000256" key="5">
    <source>
        <dbReference type="ARBA" id="ARBA00022824"/>
    </source>
</evidence>